<dbReference type="EMBL" id="CYGV01000002">
    <property type="protein sequence ID" value="CUA66965.1"/>
    <property type="molecule type" value="Genomic_DNA"/>
</dbReference>
<reference evidence="2 3" key="1">
    <citation type="submission" date="2015-07" db="EMBL/GenBank/DDBJ databases">
        <authorList>
            <person name="Noorani M."/>
        </authorList>
    </citation>
    <scope>NUCLEOTIDE SEQUENCE [LARGE SCALE GENOMIC DNA]</scope>
    <source>
        <strain evidence="2">BBA 69670</strain>
    </source>
</reference>
<gene>
    <name evidence="2" type="ORF">RSOLAG22IIIB_02873</name>
</gene>
<feature type="region of interest" description="Disordered" evidence="1">
    <location>
        <begin position="1"/>
        <end position="54"/>
    </location>
</feature>
<evidence type="ECO:0000313" key="3">
    <source>
        <dbReference type="Proteomes" id="UP000044841"/>
    </source>
</evidence>
<evidence type="ECO:0000256" key="1">
    <source>
        <dbReference type="SAM" id="MobiDB-lite"/>
    </source>
</evidence>
<proteinExistence type="predicted"/>
<organism evidence="2 3">
    <name type="scientific">Rhizoctonia solani</name>
    <dbReference type="NCBI Taxonomy" id="456999"/>
    <lineage>
        <taxon>Eukaryota</taxon>
        <taxon>Fungi</taxon>
        <taxon>Dikarya</taxon>
        <taxon>Basidiomycota</taxon>
        <taxon>Agaricomycotina</taxon>
        <taxon>Agaricomycetes</taxon>
        <taxon>Cantharellales</taxon>
        <taxon>Ceratobasidiaceae</taxon>
        <taxon>Rhizoctonia</taxon>
    </lineage>
</organism>
<accession>A0A0K6FL32</accession>
<dbReference type="Proteomes" id="UP000044841">
    <property type="component" value="Unassembled WGS sequence"/>
</dbReference>
<evidence type="ECO:0000313" key="2">
    <source>
        <dbReference type="EMBL" id="CUA66965.1"/>
    </source>
</evidence>
<name>A0A0K6FL32_9AGAM</name>
<protein>
    <submittedName>
        <fullName evidence="2">Uncharacterized protein</fullName>
    </submittedName>
</protein>
<dbReference type="AlphaFoldDB" id="A0A0K6FL32"/>
<keyword evidence="3" id="KW-1185">Reference proteome</keyword>
<sequence length="80" mass="8707">MNVAGDTPPHRTNIDPSRGISPLGDAPPSKPGDLEPDASAESQEWPAPSRRHKETTEIRENAFLIAQSVVPNLMVCVKYD</sequence>